<dbReference type="PANTHER" id="PTHR43193">
    <property type="match status" value="1"/>
</dbReference>
<evidence type="ECO:0000313" key="2">
    <source>
        <dbReference type="EMBL" id="MXP75598.1"/>
    </source>
</evidence>
<keyword evidence="3" id="KW-1185">Reference proteome</keyword>
<dbReference type="PANTHER" id="PTHR43193:SF2">
    <property type="entry name" value="POLYFERREDOXIN PROTEIN FWDF"/>
    <property type="match status" value="1"/>
</dbReference>
<dbReference type="InterPro" id="IPR052977">
    <property type="entry name" value="Polyferredoxin-like_ET"/>
</dbReference>
<dbReference type="InterPro" id="IPR007345">
    <property type="entry name" value="Polysacch_pyruvyl_Trfase"/>
</dbReference>
<name>A0A7X3SII9_9FIRM</name>
<dbReference type="InterPro" id="IPR017896">
    <property type="entry name" value="4Fe4S_Fe-S-bd"/>
</dbReference>
<evidence type="ECO:0000259" key="1">
    <source>
        <dbReference type="PROSITE" id="PS51379"/>
    </source>
</evidence>
<dbReference type="EMBL" id="WUQX01000001">
    <property type="protein sequence ID" value="MXP75598.1"/>
    <property type="molecule type" value="Genomic_DNA"/>
</dbReference>
<dbReference type="Pfam" id="PF12838">
    <property type="entry name" value="Fer4_7"/>
    <property type="match status" value="1"/>
</dbReference>
<dbReference type="SUPFAM" id="SSF54862">
    <property type="entry name" value="4Fe-4S ferredoxins"/>
    <property type="match status" value="1"/>
</dbReference>
<protein>
    <submittedName>
        <fullName evidence="2">4Fe-4S dicluster domain-containing protein</fullName>
    </submittedName>
</protein>
<dbReference type="Pfam" id="PF04230">
    <property type="entry name" value="PS_pyruv_trans"/>
    <property type="match status" value="1"/>
</dbReference>
<comment type="caution">
    <text evidence="2">The sequence shown here is derived from an EMBL/GenBank/DDBJ whole genome shotgun (WGS) entry which is preliminary data.</text>
</comment>
<sequence length="784" mass="91575">MKKIGLITFWKDNYGSALQCYATKSIIQKMEYNCEVLVYEPHGKEKYISFMKRAFDRLWQSITAPGFYKHYSELRRNSQNTFRDMPDSVKFSLELFCQSVLQPRGYGRAMLKKIGNSQEYTAFIAGSDQIWNGAAPVDSFYFLAFAPDNKKIAFAPSFGTSKVMNYNRKRFENLIKKFRYLSVREEDGIKNVHSLTGRYAQRISDPVVMIDKKGWTDFSEGGIVHVRPYILLFFLNKPDNKVVETIQNIANYEKKKYDTLCFVYKYDNFFQIEGYRTVEGGPKDYLSLISHAEFIFTDSFHTALFSIIFNRSFYVFPRNYGHSCEQTSRLRTLLRIYKCENRMIWNENAAKNIEITPLHDCSQILEKERNRAIKFLEASIASCNNNRGKIGKKGIPELRELCTGCCVCETVCPTGAIKMKEHPKGYMIPEIDVKRCISCGKCERYCNTVLNFKKIKKTAYVAYAKDKMIRDSSASGGMFQILARYTILKGGIVFGAGILYENNHIEIRHLSAETEEELYPLLNSKYVESNCSGIYTKVLKELKKGRMVLYSGTSCQIEGLKRYLQGKEYSNLYTIDLICHGVPGRYLYHNYISYLEEKYKSKITGFSFRNKKLDDLFTERIQFIDGEKAVQWKKSPYYRMFFEEQSYRDCCYQCQYSSVHKPSDITLGDYFEVNQDYPELFKQGEILEKVGNPSSVIIHTAQGVKLIDECREHIRVHEVDVDRVQLSHRQLCIPSVYTHQRERLFKLYKEGGFKAIQQYYWWKDFVEFLPKTFVLMMKKTEEGE</sequence>
<dbReference type="Proteomes" id="UP000460412">
    <property type="component" value="Unassembled WGS sequence"/>
</dbReference>
<reference evidence="2 3" key="1">
    <citation type="submission" date="2019-12" db="EMBL/GenBank/DDBJ databases">
        <title>Sporaefaciens musculi gen. nov., sp. nov., a novel bacterium isolated from the caecum of an obese mouse.</title>
        <authorList>
            <person name="Rasmussen T.S."/>
            <person name="Streidl T."/>
            <person name="Hitch T.C.A."/>
            <person name="Wortmann E."/>
            <person name="Deptula P."/>
            <person name="Hansen M."/>
            <person name="Nielsen D.S."/>
            <person name="Clavel T."/>
            <person name="Vogensen F.K."/>
        </authorList>
    </citation>
    <scope>NUCLEOTIDE SEQUENCE [LARGE SCALE GENOMIC DNA]</scope>
    <source>
        <strain evidence="2 3">WCA-9-b2</strain>
    </source>
</reference>
<dbReference type="InterPro" id="IPR007525">
    <property type="entry name" value="FrhB_FdhB_C"/>
</dbReference>
<dbReference type="Pfam" id="PF04432">
    <property type="entry name" value="FrhB_FdhB_C"/>
    <property type="match status" value="1"/>
</dbReference>
<feature type="domain" description="4Fe-4S ferredoxin-type" evidence="1">
    <location>
        <begin position="427"/>
        <end position="455"/>
    </location>
</feature>
<dbReference type="PROSITE" id="PS51379">
    <property type="entry name" value="4FE4S_FER_2"/>
    <property type="match status" value="2"/>
</dbReference>
<organism evidence="2 3">
    <name type="scientific">Sporofaciens musculi</name>
    <dbReference type="NCBI Taxonomy" id="2681861"/>
    <lineage>
        <taxon>Bacteria</taxon>
        <taxon>Bacillati</taxon>
        <taxon>Bacillota</taxon>
        <taxon>Clostridia</taxon>
        <taxon>Lachnospirales</taxon>
        <taxon>Lachnospiraceae</taxon>
        <taxon>Sporofaciens</taxon>
    </lineage>
</organism>
<proteinExistence type="predicted"/>
<accession>A0A7X3SII9</accession>
<dbReference type="RefSeq" id="WP_159750839.1">
    <property type="nucleotide sequence ID" value="NZ_WUQX01000001.1"/>
</dbReference>
<dbReference type="AlphaFoldDB" id="A0A7X3SII9"/>
<evidence type="ECO:0000313" key="3">
    <source>
        <dbReference type="Proteomes" id="UP000460412"/>
    </source>
</evidence>
<dbReference type="Gene3D" id="3.30.70.20">
    <property type="match status" value="1"/>
</dbReference>
<gene>
    <name evidence="2" type="ORF">GN277_09430</name>
</gene>
<feature type="domain" description="4Fe-4S ferredoxin-type" evidence="1">
    <location>
        <begin position="394"/>
        <end position="422"/>
    </location>
</feature>